<accession>A0A4R8T8N8</accession>
<gene>
    <name evidence="2" type="ORF">C8034_v004079</name>
</gene>
<reference evidence="2 3" key="1">
    <citation type="submission" date="2018-11" db="EMBL/GenBank/DDBJ databases">
        <title>Genome sequence and assembly of Colletotrichum sidae.</title>
        <authorList>
            <person name="Gan P."/>
            <person name="Shirasu K."/>
        </authorList>
    </citation>
    <scope>NUCLEOTIDE SEQUENCE [LARGE SCALE GENOMIC DNA]</scope>
    <source>
        <strain evidence="2 3">CBS 518.97</strain>
    </source>
</reference>
<evidence type="ECO:0008006" key="4">
    <source>
        <dbReference type="Google" id="ProtNLM"/>
    </source>
</evidence>
<organism evidence="2 3">
    <name type="scientific">Colletotrichum sidae</name>
    <dbReference type="NCBI Taxonomy" id="1347389"/>
    <lineage>
        <taxon>Eukaryota</taxon>
        <taxon>Fungi</taxon>
        <taxon>Dikarya</taxon>
        <taxon>Ascomycota</taxon>
        <taxon>Pezizomycotina</taxon>
        <taxon>Sordariomycetes</taxon>
        <taxon>Hypocreomycetidae</taxon>
        <taxon>Glomerellales</taxon>
        <taxon>Glomerellaceae</taxon>
        <taxon>Colletotrichum</taxon>
        <taxon>Colletotrichum orbiculare species complex</taxon>
    </lineage>
</organism>
<keyword evidence="3" id="KW-1185">Reference proteome</keyword>
<evidence type="ECO:0000313" key="3">
    <source>
        <dbReference type="Proteomes" id="UP000295604"/>
    </source>
</evidence>
<evidence type="ECO:0000256" key="1">
    <source>
        <dbReference type="SAM" id="SignalP"/>
    </source>
</evidence>
<comment type="caution">
    <text evidence="2">The sequence shown here is derived from an EMBL/GenBank/DDBJ whole genome shotgun (WGS) entry which is preliminary data.</text>
</comment>
<dbReference type="EMBL" id="QAPF01000183">
    <property type="protein sequence ID" value="TEA13846.1"/>
    <property type="molecule type" value="Genomic_DNA"/>
</dbReference>
<keyword evidence="1" id="KW-0732">Signal</keyword>
<proteinExistence type="predicted"/>
<dbReference type="Proteomes" id="UP000295604">
    <property type="component" value="Unassembled WGS sequence"/>
</dbReference>
<feature type="signal peptide" evidence="1">
    <location>
        <begin position="1"/>
        <end position="18"/>
    </location>
</feature>
<evidence type="ECO:0000313" key="2">
    <source>
        <dbReference type="EMBL" id="TEA13846.1"/>
    </source>
</evidence>
<name>A0A4R8T8N8_9PEZI</name>
<sequence>MKPIQLTLAALFAPGVFAEDAWVRDCDFISFGTAGMEPWLHYNCESPCAAAPELLPPRVDRPTRIASVFHSKSCEDCSHASGGGVLTCQGHDGEGGLEETSTNVDTAIKPIGASRIGLLWCAAMDLLRSLSDFVPDALLSHEAGSKPLHDNV</sequence>
<protein>
    <recommendedName>
        <fullName evidence="4">Cyanovirin-N domain-containing protein</fullName>
    </recommendedName>
</protein>
<dbReference type="AlphaFoldDB" id="A0A4R8T8N8"/>
<feature type="chain" id="PRO_5020808954" description="Cyanovirin-N domain-containing protein" evidence="1">
    <location>
        <begin position="19"/>
        <end position="152"/>
    </location>
</feature>